<dbReference type="AlphaFoldDB" id="A0A9D3RZ98"/>
<evidence type="ECO:0000313" key="8">
    <source>
        <dbReference type="EMBL" id="KAG5849299.1"/>
    </source>
</evidence>
<feature type="transmembrane region" description="Helical" evidence="6">
    <location>
        <begin position="56"/>
        <end position="75"/>
    </location>
</feature>
<organism evidence="8 9">
    <name type="scientific">Anguilla anguilla</name>
    <name type="common">European freshwater eel</name>
    <name type="synonym">Muraena anguilla</name>
    <dbReference type="NCBI Taxonomy" id="7936"/>
    <lineage>
        <taxon>Eukaryota</taxon>
        <taxon>Metazoa</taxon>
        <taxon>Chordata</taxon>
        <taxon>Craniata</taxon>
        <taxon>Vertebrata</taxon>
        <taxon>Euteleostomi</taxon>
        <taxon>Actinopterygii</taxon>
        <taxon>Neopterygii</taxon>
        <taxon>Teleostei</taxon>
        <taxon>Anguilliformes</taxon>
        <taxon>Anguillidae</taxon>
        <taxon>Anguilla</taxon>
    </lineage>
</organism>
<dbReference type="GO" id="GO:0016020">
    <property type="term" value="C:membrane"/>
    <property type="evidence" value="ECO:0007669"/>
    <property type="project" value="UniProtKB-SubCell"/>
</dbReference>
<dbReference type="InterPro" id="IPR008253">
    <property type="entry name" value="Marvel"/>
</dbReference>
<comment type="subcellular location">
    <subcellularLocation>
        <location evidence="1">Membrane</location>
        <topology evidence="1">Multi-pass membrane protein</topology>
    </subcellularLocation>
</comment>
<comment type="caution">
    <text evidence="8">The sequence shown here is derived from an EMBL/GenBank/DDBJ whole genome shotgun (WGS) entry which is preliminary data.</text>
</comment>
<keyword evidence="4 5" id="KW-0472">Membrane</keyword>
<dbReference type="PANTHER" id="PTHR22776:SF45">
    <property type="entry name" value="CHEMOKINE-LIKE FACTOR"/>
    <property type="match status" value="1"/>
</dbReference>
<dbReference type="InterPro" id="IPR050578">
    <property type="entry name" value="MARVEL-CKLF_proteins"/>
</dbReference>
<dbReference type="PROSITE" id="PS51225">
    <property type="entry name" value="MARVEL"/>
    <property type="match status" value="1"/>
</dbReference>
<protein>
    <recommendedName>
        <fullName evidence="7">MARVEL domain-containing protein</fullName>
    </recommendedName>
</protein>
<feature type="transmembrane region" description="Helical" evidence="6">
    <location>
        <begin position="117"/>
        <end position="139"/>
    </location>
</feature>
<feature type="domain" description="MARVEL" evidence="7">
    <location>
        <begin position="24"/>
        <end position="143"/>
    </location>
</feature>
<gene>
    <name evidence="8" type="ORF">ANANG_G00108470</name>
</gene>
<evidence type="ECO:0000256" key="1">
    <source>
        <dbReference type="ARBA" id="ARBA00004141"/>
    </source>
</evidence>
<proteinExistence type="predicted"/>
<keyword evidence="2 5" id="KW-0812">Transmembrane</keyword>
<keyword evidence="9" id="KW-1185">Reference proteome</keyword>
<dbReference type="EMBL" id="JAFIRN010000005">
    <property type="protein sequence ID" value="KAG5849299.1"/>
    <property type="molecule type" value="Genomic_DNA"/>
</dbReference>
<reference evidence="8" key="1">
    <citation type="submission" date="2021-01" db="EMBL/GenBank/DDBJ databases">
        <title>A chromosome-scale assembly of European eel, Anguilla anguilla.</title>
        <authorList>
            <person name="Henkel C."/>
            <person name="Jong-Raadsen S.A."/>
            <person name="Dufour S."/>
            <person name="Weltzien F.-A."/>
            <person name="Palstra A.P."/>
            <person name="Pelster B."/>
            <person name="Spaink H.P."/>
            <person name="Van Den Thillart G.E."/>
            <person name="Jansen H."/>
            <person name="Zahm M."/>
            <person name="Klopp C."/>
            <person name="Cedric C."/>
            <person name="Louis A."/>
            <person name="Berthelot C."/>
            <person name="Parey E."/>
            <person name="Roest Crollius H."/>
            <person name="Montfort J."/>
            <person name="Robinson-Rechavi M."/>
            <person name="Bucao C."/>
            <person name="Bouchez O."/>
            <person name="Gislard M."/>
            <person name="Lluch J."/>
            <person name="Milhes M."/>
            <person name="Lampietro C."/>
            <person name="Lopez Roques C."/>
            <person name="Donnadieu C."/>
            <person name="Braasch I."/>
            <person name="Desvignes T."/>
            <person name="Postlethwait J."/>
            <person name="Bobe J."/>
            <person name="Guiguen Y."/>
            <person name="Dirks R."/>
        </authorList>
    </citation>
    <scope>NUCLEOTIDE SEQUENCE</scope>
    <source>
        <strain evidence="8">Tag_6206</strain>
        <tissue evidence="8">Liver</tissue>
    </source>
</reference>
<evidence type="ECO:0000256" key="5">
    <source>
        <dbReference type="PROSITE-ProRule" id="PRU00581"/>
    </source>
</evidence>
<evidence type="ECO:0000313" key="9">
    <source>
        <dbReference type="Proteomes" id="UP001044222"/>
    </source>
</evidence>
<evidence type="ECO:0000256" key="3">
    <source>
        <dbReference type="ARBA" id="ARBA00022989"/>
    </source>
</evidence>
<accession>A0A9D3RZ98</accession>
<evidence type="ECO:0000256" key="2">
    <source>
        <dbReference type="ARBA" id="ARBA00022692"/>
    </source>
</evidence>
<keyword evidence="3 6" id="KW-1133">Transmembrane helix</keyword>
<evidence type="ECO:0000256" key="4">
    <source>
        <dbReference type="ARBA" id="ARBA00023136"/>
    </source>
</evidence>
<name>A0A9D3RZ98_ANGAN</name>
<sequence>MSLGQDDSSDSRSPSIKMELDVAFLRSIRGILKVGELVTAFVAMVCFATAAGSTYIAASCLELLITAALLVLYVLKLNKKFTFFFWPLIDVFNSVFAAIFMFIICVTAVSLHSAKGILGGGIVGLMATGLWCGDAFLLFRRITFNQARTTSAQRK</sequence>
<dbReference type="PANTHER" id="PTHR22776">
    <property type="entry name" value="MARVEL-CONTAINING POTENTIAL LIPID RAFT-ASSOCIATED PROTEIN"/>
    <property type="match status" value="1"/>
</dbReference>
<dbReference type="Proteomes" id="UP001044222">
    <property type="component" value="Unassembled WGS sequence"/>
</dbReference>
<evidence type="ECO:0000256" key="6">
    <source>
        <dbReference type="SAM" id="Phobius"/>
    </source>
</evidence>
<feature type="transmembrane region" description="Helical" evidence="6">
    <location>
        <begin position="87"/>
        <end position="111"/>
    </location>
</feature>
<dbReference type="Pfam" id="PF01284">
    <property type="entry name" value="MARVEL"/>
    <property type="match status" value="1"/>
</dbReference>
<evidence type="ECO:0000259" key="7">
    <source>
        <dbReference type="PROSITE" id="PS51225"/>
    </source>
</evidence>